<reference evidence="3" key="1">
    <citation type="submission" date="2020-09" db="EMBL/GenBank/DDBJ databases">
        <title>Whole genome shotgun sequence of Streptomyces cinnamonensis NBRC 15873.</title>
        <authorList>
            <person name="Komaki H."/>
            <person name="Tamura T."/>
        </authorList>
    </citation>
    <scope>NUCLEOTIDE SEQUENCE [LARGE SCALE GENOMIC DNA]</scope>
    <source>
        <strain evidence="3">NBRC 15873</strain>
    </source>
</reference>
<accession>A0ABQ3NQU5</accession>
<proteinExistence type="predicted"/>
<gene>
    <name evidence="2" type="ORF">Scinn_46220</name>
</gene>
<feature type="region of interest" description="Disordered" evidence="1">
    <location>
        <begin position="19"/>
        <end position="63"/>
    </location>
</feature>
<feature type="compositionally biased region" description="Basic and acidic residues" evidence="1">
    <location>
        <begin position="43"/>
        <end position="63"/>
    </location>
</feature>
<protein>
    <submittedName>
        <fullName evidence="2">Uncharacterized protein</fullName>
    </submittedName>
</protein>
<evidence type="ECO:0000256" key="1">
    <source>
        <dbReference type="SAM" id="MobiDB-lite"/>
    </source>
</evidence>
<evidence type="ECO:0000313" key="2">
    <source>
        <dbReference type="EMBL" id="GHI15159.1"/>
    </source>
</evidence>
<evidence type="ECO:0000313" key="3">
    <source>
        <dbReference type="Proteomes" id="UP000660554"/>
    </source>
</evidence>
<keyword evidence="3" id="KW-1185">Reference proteome</keyword>
<name>A0ABQ3NQU5_STRVG</name>
<sequence length="63" mass="7044">MVLMAASGRFRFKSERHCRRRGWADRPPIPQDRGPFGPGTACETEKTLSEAEADKTGPERRAA</sequence>
<organism evidence="2 3">
    <name type="scientific">Streptomyces virginiae</name>
    <name type="common">Streptomyces cinnamonensis</name>
    <dbReference type="NCBI Taxonomy" id="1961"/>
    <lineage>
        <taxon>Bacteria</taxon>
        <taxon>Bacillati</taxon>
        <taxon>Actinomycetota</taxon>
        <taxon>Actinomycetes</taxon>
        <taxon>Kitasatosporales</taxon>
        <taxon>Streptomycetaceae</taxon>
        <taxon>Streptomyces</taxon>
    </lineage>
</organism>
<comment type="caution">
    <text evidence="2">The sequence shown here is derived from an EMBL/GenBank/DDBJ whole genome shotgun (WGS) entry which is preliminary data.</text>
</comment>
<dbReference type="Proteomes" id="UP000660554">
    <property type="component" value="Unassembled WGS sequence"/>
</dbReference>
<dbReference type="EMBL" id="BNDV01000010">
    <property type="protein sequence ID" value="GHI15159.1"/>
    <property type="molecule type" value="Genomic_DNA"/>
</dbReference>